<dbReference type="KEGG" id="crq:GCK72_008953"/>
<protein>
    <submittedName>
        <fullName evidence="1">Uncharacterized protein</fullName>
    </submittedName>
</protein>
<evidence type="ECO:0000313" key="2">
    <source>
        <dbReference type="Proteomes" id="UP000008281"/>
    </source>
</evidence>
<dbReference type="GeneID" id="9805347"/>
<organism evidence="2">
    <name type="scientific">Caenorhabditis remanei</name>
    <name type="common">Caenorhabditis vulgaris</name>
    <dbReference type="NCBI Taxonomy" id="31234"/>
    <lineage>
        <taxon>Eukaryota</taxon>
        <taxon>Metazoa</taxon>
        <taxon>Ecdysozoa</taxon>
        <taxon>Nematoda</taxon>
        <taxon>Chromadorea</taxon>
        <taxon>Rhabditida</taxon>
        <taxon>Rhabditina</taxon>
        <taxon>Rhabditomorpha</taxon>
        <taxon>Rhabditoidea</taxon>
        <taxon>Rhabditidae</taxon>
        <taxon>Peloderinae</taxon>
        <taxon>Caenorhabditis</taxon>
    </lineage>
</organism>
<proteinExistence type="predicted"/>
<name>E3MWK6_CAERE</name>
<dbReference type="RefSeq" id="XP_003099507.2">
    <property type="nucleotide sequence ID" value="XM_003099459.2"/>
</dbReference>
<accession>E3MWK6</accession>
<evidence type="ECO:0000313" key="1">
    <source>
        <dbReference type="EMBL" id="EFP10649.1"/>
    </source>
</evidence>
<dbReference type="HOGENOM" id="CLU_1961637_0_0_1"/>
<dbReference type="AlphaFoldDB" id="E3MWK6"/>
<sequence length="128" mass="15474">MNERKLERKRKFTIGGIMRLCEDTNERKTFMQNYGIRVNYPFYDLPNVEMELNSKTIEELREYRKKVREVHSDVMHTQLFEFEENICVAYWDCIGWGQLLKFLWDDMIEAISNLKNRTNDQVVPNDAK</sequence>
<dbReference type="Proteomes" id="UP000008281">
    <property type="component" value="Unassembled WGS sequence"/>
</dbReference>
<gene>
    <name evidence="1" type="ORF">CRE_01164</name>
</gene>
<dbReference type="InParanoid" id="E3MWK6"/>
<keyword evidence="2" id="KW-1185">Reference proteome</keyword>
<dbReference type="EMBL" id="DS268487">
    <property type="protein sequence ID" value="EFP10649.1"/>
    <property type="molecule type" value="Genomic_DNA"/>
</dbReference>
<reference evidence="1" key="1">
    <citation type="submission" date="2007-07" db="EMBL/GenBank/DDBJ databases">
        <title>PCAP assembly of the Caenorhabditis remanei genome.</title>
        <authorList>
            <consortium name="The Caenorhabditis remanei Sequencing Consortium"/>
            <person name="Wilson R.K."/>
        </authorList>
    </citation>
    <scope>NUCLEOTIDE SEQUENCE [LARGE SCALE GENOMIC DNA]</scope>
    <source>
        <strain evidence="1">PB4641</strain>
    </source>
</reference>
<dbReference type="CTD" id="9805347"/>